<sequence length="95" mass="10424">MIKIINKINKAELVSISIENQSLALGSPRCGINKVETISNLTVFIFATIKRSDVKAKPVMKRVTASSYKEARRKLISNYVISFAGRIPAQGVCNA</sequence>
<keyword evidence="2" id="KW-1185">Reference proteome</keyword>
<reference evidence="1 2" key="1">
    <citation type="submission" date="2018-06" db="EMBL/GenBank/DDBJ databases">
        <authorList>
            <consortium name="Pathogen Informatics"/>
            <person name="Doyle S."/>
        </authorList>
    </citation>
    <scope>NUCLEOTIDE SEQUENCE [LARGE SCALE GENOMIC DNA]</scope>
    <source>
        <strain evidence="1 2">NCTC10476</strain>
    </source>
</reference>
<evidence type="ECO:0000313" key="2">
    <source>
        <dbReference type="Proteomes" id="UP000255169"/>
    </source>
</evidence>
<gene>
    <name evidence="1" type="ORF">NCTC10476_03512</name>
</gene>
<dbReference type="Proteomes" id="UP000255169">
    <property type="component" value="Unassembled WGS sequence"/>
</dbReference>
<organism evidence="1 2">
    <name type="scientific">Yersinia ruckeri</name>
    <dbReference type="NCBI Taxonomy" id="29486"/>
    <lineage>
        <taxon>Bacteria</taxon>
        <taxon>Pseudomonadati</taxon>
        <taxon>Pseudomonadota</taxon>
        <taxon>Gammaproteobacteria</taxon>
        <taxon>Enterobacterales</taxon>
        <taxon>Yersiniaceae</taxon>
        <taxon>Yersinia</taxon>
    </lineage>
</organism>
<dbReference type="NCBIfam" id="NF033153">
    <property type="entry name" value="phage_ICD_like"/>
    <property type="match status" value="1"/>
</dbReference>
<dbReference type="AlphaFoldDB" id="A0A380SAR0"/>
<protein>
    <submittedName>
        <fullName evidence="1">Phage immunity repressor protein</fullName>
    </submittedName>
</protein>
<dbReference type="EMBL" id="UHJG01000002">
    <property type="protein sequence ID" value="SUQ37388.1"/>
    <property type="molecule type" value="Genomic_DNA"/>
</dbReference>
<accession>A0A380SAR0</accession>
<name>A0A380SAR0_YERRU</name>
<dbReference type="RefSeq" id="WP_040154977.1">
    <property type="nucleotide sequence ID" value="NZ_CP163507.1"/>
</dbReference>
<evidence type="ECO:0000313" key="1">
    <source>
        <dbReference type="EMBL" id="SUQ37388.1"/>
    </source>
</evidence>
<proteinExistence type="predicted"/>